<dbReference type="AlphaFoldDB" id="A0A699VTX7"/>
<dbReference type="GO" id="GO:0003964">
    <property type="term" value="F:RNA-directed DNA polymerase activity"/>
    <property type="evidence" value="ECO:0007669"/>
    <property type="project" value="UniProtKB-KW"/>
</dbReference>
<proteinExistence type="predicted"/>
<accession>A0A699VTX7</accession>
<keyword evidence="1" id="KW-0808">Transferase</keyword>
<gene>
    <name evidence="1" type="ORF">Tci_909829</name>
</gene>
<feature type="non-terminal residue" evidence="1">
    <location>
        <position position="1"/>
    </location>
</feature>
<name>A0A699VTX7_TANCI</name>
<keyword evidence="1" id="KW-0695">RNA-directed DNA polymerase</keyword>
<sequence>IQYHPGKANVVADALSKKSGMIACIKVKIEHQRASGSLQPLDIPVWK</sequence>
<keyword evidence="1" id="KW-0548">Nucleotidyltransferase</keyword>
<comment type="caution">
    <text evidence="1">The sequence shown here is derived from an EMBL/GenBank/DDBJ whole genome shotgun (WGS) entry which is preliminary data.</text>
</comment>
<reference evidence="1" key="1">
    <citation type="journal article" date="2019" name="Sci. Rep.">
        <title>Draft genome of Tanacetum cinerariifolium, the natural source of mosquito coil.</title>
        <authorList>
            <person name="Yamashiro T."/>
            <person name="Shiraishi A."/>
            <person name="Satake H."/>
            <person name="Nakayama K."/>
        </authorList>
    </citation>
    <scope>NUCLEOTIDE SEQUENCE</scope>
</reference>
<protein>
    <submittedName>
        <fullName evidence="1">Putative reverse transcriptase domain-containing protein</fullName>
    </submittedName>
</protein>
<evidence type="ECO:0000313" key="1">
    <source>
        <dbReference type="EMBL" id="GFD37860.1"/>
    </source>
</evidence>
<dbReference type="EMBL" id="BKCJ011491808">
    <property type="protein sequence ID" value="GFD37860.1"/>
    <property type="molecule type" value="Genomic_DNA"/>
</dbReference>
<organism evidence="1">
    <name type="scientific">Tanacetum cinerariifolium</name>
    <name type="common">Dalmatian daisy</name>
    <name type="synonym">Chrysanthemum cinerariifolium</name>
    <dbReference type="NCBI Taxonomy" id="118510"/>
    <lineage>
        <taxon>Eukaryota</taxon>
        <taxon>Viridiplantae</taxon>
        <taxon>Streptophyta</taxon>
        <taxon>Embryophyta</taxon>
        <taxon>Tracheophyta</taxon>
        <taxon>Spermatophyta</taxon>
        <taxon>Magnoliopsida</taxon>
        <taxon>eudicotyledons</taxon>
        <taxon>Gunneridae</taxon>
        <taxon>Pentapetalae</taxon>
        <taxon>asterids</taxon>
        <taxon>campanulids</taxon>
        <taxon>Asterales</taxon>
        <taxon>Asteraceae</taxon>
        <taxon>Asteroideae</taxon>
        <taxon>Anthemideae</taxon>
        <taxon>Anthemidinae</taxon>
        <taxon>Tanacetum</taxon>
    </lineage>
</organism>